<keyword evidence="3" id="KW-0804">Transcription</keyword>
<dbReference type="PANTHER" id="PTHR47785:SF7">
    <property type="entry name" value="ZN(II)2CYS6 TRANSCRIPTION FACTOR (EUROFUNG)"/>
    <property type="match status" value="1"/>
</dbReference>
<dbReference type="CDD" id="cd00067">
    <property type="entry name" value="GAL4"/>
    <property type="match status" value="1"/>
</dbReference>
<feature type="domain" description="Zn(2)-C6 fungal-type" evidence="6">
    <location>
        <begin position="25"/>
        <end position="55"/>
    </location>
</feature>
<dbReference type="Proteomes" id="UP000042958">
    <property type="component" value="Unassembled WGS sequence"/>
</dbReference>
<evidence type="ECO:0000313" key="8">
    <source>
        <dbReference type="Proteomes" id="UP000042958"/>
    </source>
</evidence>
<name>A0A0F7V8Z8_PENBI</name>
<dbReference type="STRING" id="104259.A0A0F7V8Z8"/>
<dbReference type="Gene3D" id="4.10.240.10">
    <property type="entry name" value="Zn(2)-C6 fungal-type DNA-binding domain"/>
    <property type="match status" value="1"/>
</dbReference>
<dbReference type="Pfam" id="PF00172">
    <property type="entry name" value="Zn_clus"/>
    <property type="match status" value="1"/>
</dbReference>
<dbReference type="AlphaFoldDB" id="A0A0F7V8Z8"/>
<dbReference type="GO" id="GO:0003677">
    <property type="term" value="F:DNA binding"/>
    <property type="evidence" value="ECO:0007669"/>
    <property type="project" value="UniProtKB-KW"/>
</dbReference>
<accession>A0A0F7V8Z8</accession>
<evidence type="ECO:0000256" key="3">
    <source>
        <dbReference type="ARBA" id="ARBA00023163"/>
    </source>
</evidence>
<keyword evidence="2" id="KW-0238">DNA-binding</keyword>
<evidence type="ECO:0000313" key="7">
    <source>
        <dbReference type="EMBL" id="CEO58363.1"/>
    </source>
</evidence>
<dbReference type="GO" id="GO:0008270">
    <property type="term" value="F:zinc ion binding"/>
    <property type="evidence" value="ECO:0007669"/>
    <property type="project" value="InterPro"/>
</dbReference>
<dbReference type="InterPro" id="IPR036864">
    <property type="entry name" value="Zn2-C6_fun-type_DNA-bd_sf"/>
</dbReference>
<dbReference type="EMBL" id="CDHK01000003">
    <property type="protein sequence ID" value="CEO58363.1"/>
    <property type="molecule type" value="Genomic_DNA"/>
</dbReference>
<keyword evidence="4" id="KW-0539">Nucleus</keyword>
<dbReference type="SMART" id="SM00066">
    <property type="entry name" value="GAL4"/>
    <property type="match status" value="1"/>
</dbReference>
<organism evidence="7 8">
    <name type="scientific">Penicillium brasilianum</name>
    <dbReference type="NCBI Taxonomy" id="104259"/>
    <lineage>
        <taxon>Eukaryota</taxon>
        <taxon>Fungi</taxon>
        <taxon>Dikarya</taxon>
        <taxon>Ascomycota</taxon>
        <taxon>Pezizomycotina</taxon>
        <taxon>Eurotiomycetes</taxon>
        <taxon>Eurotiomycetidae</taxon>
        <taxon>Eurotiales</taxon>
        <taxon>Aspergillaceae</taxon>
        <taxon>Penicillium</taxon>
    </lineage>
</organism>
<protein>
    <recommendedName>
        <fullName evidence="6">Zn(2)-C6 fungal-type domain-containing protein</fullName>
    </recommendedName>
</protein>
<dbReference type="GO" id="GO:0000981">
    <property type="term" value="F:DNA-binding transcription factor activity, RNA polymerase II-specific"/>
    <property type="evidence" value="ECO:0007669"/>
    <property type="project" value="InterPro"/>
</dbReference>
<dbReference type="PANTHER" id="PTHR47785">
    <property type="entry name" value="ZN(II)2CYS6 TRANSCRIPTION FACTOR (EUROFUNG)-RELATED-RELATED"/>
    <property type="match status" value="1"/>
</dbReference>
<dbReference type="SUPFAM" id="SSF57701">
    <property type="entry name" value="Zn2/Cys6 DNA-binding domain"/>
    <property type="match status" value="1"/>
</dbReference>
<gene>
    <name evidence="7" type="ORF">PMG11_03093</name>
</gene>
<dbReference type="PROSITE" id="PS00463">
    <property type="entry name" value="ZN2_CY6_FUNGAL_1"/>
    <property type="match status" value="1"/>
</dbReference>
<evidence type="ECO:0000256" key="5">
    <source>
        <dbReference type="SAM" id="MobiDB-lite"/>
    </source>
</evidence>
<evidence type="ECO:0000259" key="6">
    <source>
        <dbReference type="PROSITE" id="PS50048"/>
    </source>
</evidence>
<dbReference type="InterPro" id="IPR001138">
    <property type="entry name" value="Zn2Cys6_DnaBD"/>
</dbReference>
<evidence type="ECO:0000256" key="2">
    <source>
        <dbReference type="ARBA" id="ARBA00023125"/>
    </source>
</evidence>
<evidence type="ECO:0000256" key="1">
    <source>
        <dbReference type="ARBA" id="ARBA00023015"/>
    </source>
</evidence>
<evidence type="ECO:0000256" key="4">
    <source>
        <dbReference type="ARBA" id="ARBA00023242"/>
    </source>
</evidence>
<sequence>MPPRKRAESGPSERSTYPRKRAVQACQTCRQKRIKCDNEQPACGSCVALGIECHYREYDRSTFDPASIAILQRLEVLENLVRTTNPVLLETRSPAFEGSSSETAYNLDLLGSPALERIGSSVPYQINIENILKWPVFQSHGPSRTWTSETTTSPEPQPLSISPDFDSKESMELLQRFFRYVHIYNPILEVEKVQGYARNLAFNGLAWDAKSCLLLLIYALATISGPFPKVVLASSSSEFRRSEAFLTAEAYFLAAQKRMGPLLCSSGVIEAQCLFFSGVYLMMTLRPLEAWRVFVQAMACSEGLFSSWGTHLAQAEEKSSLKESIYWTCFKSELELRLELNVAKDNALDLTYPALFPSPPRTLAAQGHVEWYFYLADIALRRLENRILNYIYRLEPLKSPVSTETITGFEAQATGLLESLPRSLNLDTASHDVTDGDNRNSALSFILNGHLLDCYEMMYWPFVVDALHGNLVPGEDSEEFARKGFRVCLRRIETNEAGFYYRHHGTWLMLRSCTRSALILTAAARHGLTTLLPAEWEAAVEKVTLMLQHWKDETKDVANPLDVLSRLMKEIVSETSISGL</sequence>
<feature type="compositionally biased region" description="Low complexity" evidence="5">
    <location>
        <begin position="143"/>
        <end position="160"/>
    </location>
</feature>
<dbReference type="OrthoDB" id="4356994at2759"/>
<proteinExistence type="predicted"/>
<reference evidence="8" key="1">
    <citation type="journal article" date="2015" name="Genome Announc.">
        <title>Draft genome sequence of the fungus Penicillium brasilianum MG11.</title>
        <authorList>
            <person name="Horn F."/>
            <person name="Linde J."/>
            <person name="Mattern D.J."/>
            <person name="Walther G."/>
            <person name="Guthke R."/>
            <person name="Brakhage A.A."/>
            <person name="Valiante V."/>
        </authorList>
    </citation>
    <scope>NUCLEOTIDE SEQUENCE [LARGE SCALE GENOMIC DNA]</scope>
    <source>
        <strain evidence="8">MG11</strain>
    </source>
</reference>
<dbReference type="PROSITE" id="PS50048">
    <property type="entry name" value="ZN2_CY6_FUNGAL_2"/>
    <property type="match status" value="1"/>
</dbReference>
<dbReference type="InterPro" id="IPR053181">
    <property type="entry name" value="EcdB-like_regulator"/>
</dbReference>
<keyword evidence="1" id="KW-0805">Transcription regulation</keyword>
<feature type="region of interest" description="Disordered" evidence="5">
    <location>
        <begin position="143"/>
        <end position="162"/>
    </location>
</feature>
<keyword evidence="8" id="KW-1185">Reference proteome</keyword>
<dbReference type="CDD" id="cd12148">
    <property type="entry name" value="fungal_TF_MHR"/>
    <property type="match status" value="1"/>
</dbReference>